<evidence type="ECO:0000256" key="6">
    <source>
        <dbReference type="ARBA" id="ARBA00023002"/>
    </source>
</evidence>
<accession>A0A939HKZ3</accession>
<protein>
    <submittedName>
        <fullName evidence="8">SDR family oxidoreductase</fullName>
    </submittedName>
</protein>
<dbReference type="PANTHER" id="PTHR23023">
    <property type="entry name" value="DIMETHYLANILINE MONOOXYGENASE"/>
    <property type="match status" value="1"/>
</dbReference>
<evidence type="ECO:0000256" key="7">
    <source>
        <dbReference type="SAM" id="MobiDB-lite"/>
    </source>
</evidence>
<dbReference type="SUPFAM" id="SSF51735">
    <property type="entry name" value="NAD(P)-binding Rossmann-fold domains"/>
    <property type="match status" value="1"/>
</dbReference>
<dbReference type="CDD" id="cd05233">
    <property type="entry name" value="SDR_c"/>
    <property type="match status" value="1"/>
</dbReference>
<dbReference type="AlphaFoldDB" id="A0A939HKZ3"/>
<evidence type="ECO:0000256" key="4">
    <source>
        <dbReference type="ARBA" id="ARBA00022630"/>
    </source>
</evidence>
<dbReference type="InterPro" id="IPR002347">
    <property type="entry name" value="SDR_fam"/>
</dbReference>
<comment type="similarity">
    <text evidence="1">Belongs to the short-chain dehydrogenases/reductases (SDR) family.</text>
</comment>
<gene>
    <name evidence="8" type="ORF">J1902_15155</name>
</gene>
<evidence type="ECO:0000313" key="9">
    <source>
        <dbReference type="Proteomes" id="UP000664164"/>
    </source>
</evidence>
<dbReference type="GO" id="GO:0050660">
    <property type="term" value="F:flavin adenine dinucleotide binding"/>
    <property type="evidence" value="ECO:0007669"/>
    <property type="project" value="InterPro"/>
</dbReference>
<keyword evidence="6" id="KW-0560">Oxidoreductase</keyword>
<evidence type="ECO:0000313" key="8">
    <source>
        <dbReference type="EMBL" id="MBO1269285.1"/>
    </source>
</evidence>
<evidence type="ECO:0000256" key="1">
    <source>
        <dbReference type="ARBA" id="ARBA00006484"/>
    </source>
</evidence>
<dbReference type="InterPro" id="IPR036291">
    <property type="entry name" value="NAD(P)-bd_dom_sf"/>
</dbReference>
<evidence type="ECO:0000256" key="3">
    <source>
        <dbReference type="ARBA" id="ARBA00010139"/>
    </source>
</evidence>
<dbReference type="SUPFAM" id="SSF51905">
    <property type="entry name" value="FAD/NAD(P)-binding domain"/>
    <property type="match status" value="1"/>
</dbReference>
<comment type="similarity">
    <text evidence="3">Belongs to the FAD-binding monooxygenase family.</text>
</comment>
<proteinExistence type="inferred from homology"/>
<dbReference type="InterPro" id="IPR036188">
    <property type="entry name" value="FAD/NAD-bd_sf"/>
</dbReference>
<keyword evidence="4" id="KW-0285">Flavoprotein</keyword>
<evidence type="ECO:0000256" key="5">
    <source>
        <dbReference type="ARBA" id="ARBA00022827"/>
    </source>
</evidence>
<keyword evidence="9" id="KW-1185">Reference proteome</keyword>
<organism evidence="8 9">
    <name type="scientific">Arthrobacter cavernae</name>
    <dbReference type="NCBI Taxonomy" id="2817681"/>
    <lineage>
        <taxon>Bacteria</taxon>
        <taxon>Bacillati</taxon>
        <taxon>Actinomycetota</taxon>
        <taxon>Actinomycetes</taxon>
        <taxon>Micrococcales</taxon>
        <taxon>Micrococcaceae</taxon>
        <taxon>Arthrobacter</taxon>
    </lineage>
</organism>
<feature type="compositionally biased region" description="Polar residues" evidence="7">
    <location>
        <begin position="370"/>
        <end position="386"/>
    </location>
</feature>
<dbReference type="Gene3D" id="3.50.50.60">
    <property type="entry name" value="FAD/NAD(P)-binding domain"/>
    <property type="match status" value="1"/>
</dbReference>
<dbReference type="EMBL" id="JAFNLL010000040">
    <property type="protein sequence ID" value="MBO1269285.1"/>
    <property type="molecule type" value="Genomic_DNA"/>
</dbReference>
<dbReference type="InterPro" id="IPR020946">
    <property type="entry name" value="Flavin_mOase-like"/>
</dbReference>
<comment type="caution">
    <text evidence="8">The sequence shown here is derived from an EMBL/GenBank/DDBJ whole genome shotgun (WGS) entry which is preliminary data.</text>
</comment>
<feature type="compositionally biased region" description="Low complexity" evidence="7">
    <location>
        <begin position="393"/>
        <end position="434"/>
    </location>
</feature>
<comment type="similarity">
    <text evidence="2">Belongs to the FMO family.</text>
</comment>
<dbReference type="InterPro" id="IPR020904">
    <property type="entry name" value="Sc_DH/Rdtase_CS"/>
</dbReference>
<dbReference type="Pfam" id="PF00743">
    <property type="entry name" value="FMO-like"/>
    <property type="match status" value="1"/>
</dbReference>
<keyword evidence="5" id="KW-0274">FAD</keyword>
<dbReference type="PROSITE" id="PS00061">
    <property type="entry name" value="ADH_SHORT"/>
    <property type="match status" value="1"/>
</dbReference>
<dbReference type="GO" id="GO:0050661">
    <property type="term" value="F:NADP binding"/>
    <property type="evidence" value="ECO:0007669"/>
    <property type="project" value="InterPro"/>
</dbReference>
<dbReference type="Pfam" id="PF00106">
    <property type="entry name" value="adh_short"/>
    <property type="match status" value="1"/>
</dbReference>
<dbReference type="PRINTS" id="PR00081">
    <property type="entry name" value="GDHRDH"/>
</dbReference>
<sequence>MSGAASSVFDVNVLGIMNVMAAAARSMPEGSAIVNFASVDGYHVSPGQLVYGASKAAVIMITKATALELADRKIRVNAIAPGWVDTPGNRATGRMEAAAAAIPVGRVAQPEEIAKWAWLLTGSDTAGFTTGETVTLSGAGAAGISALQQLRQAGHDVDCFEKSGRVGGHWHTDYEALHLITSRDMTHFEDFPMPAHYPHFPRRDQVRDYIESYARKHGHYDIIQFNTEVLSVAPVPTDGATGSAGWTVTTSRGSEVYDGVIVANGHLWDKKVPQFPGEFTGKQLHSSEYTNVKDIEGKRVLVVGNGNSGCDLAVDVAQHRFEADIVIRDGVYFQPKSYFGKPRQEVEFLAGFRPDEQDLINRLLARVSSASRTTTRACPNPSTTPSPRAAPWSTTSCSTGSTTAASVSSRASSASKARPSTSPTAQPASTTPSSGLRASTRACRSLTANSFRAGPRHPSATAQGSCPRAWKSSTTWA</sequence>
<reference evidence="8" key="1">
    <citation type="submission" date="2021-03" db="EMBL/GenBank/DDBJ databases">
        <title>A new species, PO-11, isolated from a karst cave deposit.</title>
        <authorList>
            <person name="Zhaoxiaoyong W."/>
        </authorList>
    </citation>
    <scope>NUCLEOTIDE SEQUENCE</scope>
    <source>
        <strain evidence="8">PO-11</strain>
    </source>
</reference>
<evidence type="ECO:0000256" key="2">
    <source>
        <dbReference type="ARBA" id="ARBA00009183"/>
    </source>
</evidence>
<dbReference type="Proteomes" id="UP000664164">
    <property type="component" value="Unassembled WGS sequence"/>
</dbReference>
<feature type="region of interest" description="Disordered" evidence="7">
    <location>
        <begin position="370"/>
        <end position="477"/>
    </location>
</feature>
<dbReference type="InterPro" id="IPR050346">
    <property type="entry name" value="FMO-like"/>
</dbReference>
<dbReference type="GO" id="GO:0004499">
    <property type="term" value="F:N,N-dimethylaniline monooxygenase activity"/>
    <property type="evidence" value="ECO:0007669"/>
    <property type="project" value="InterPro"/>
</dbReference>
<name>A0A939HKZ3_9MICC</name>
<dbReference type="Gene3D" id="3.40.50.720">
    <property type="entry name" value="NAD(P)-binding Rossmann-like Domain"/>
    <property type="match status" value="1"/>
</dbReference>